<dbReference type="EMBL" id="PQIB02000012">
    <property type="protein sequence ID" value="RLM79247.1"/>
    <property type="molecule type" value="Genomic_DNA"/>
</dbReference>
<protein>
    <recommendedName>
        <fullName evidence="4">Cytokinin dehydrogenase 1 FAD/cytokinin binding domain-containing protein</fullName>
    </recommendedName>
</protein>
<organism evidence="5 6">
    <name type="scientific">Panicum miliaceum</name>
    <name type="common">Proso millet</name>
    <name type="synonym">Broomcorn millet</name>
    <dbReference type="NCBI Taxonomy" id="4540"/>
    <lineage>
        <taxon>Eukaryota</taxon>
        <taxon>Viridiplantae</taxon>
        <taxon>Streptophyta</taxon>
        <taxon>Embryophyta</taxon>
        <taxon>Tracheophyta</taxon>
        <taxon>Spermatophyta</taxon>
        <taxon>Magnoliopsida</taxon>
        <taxon>Liliopsida</taxon>
        <taxon>Poales</taxon>
        <taxon>Poaceae</taxon>
        <taxon>PACMAD clade</taxon>
        <taxon>Panicoideae</taxon>
        <taxon>Panicodae</taxon>
        <taxon>Paniceae</taxon>
        <taxon>Panicinae</taxon>
        <taxon>Panicum</taxon>
        <taxon>Panicum sect. Panicum</taxon>
    </lineage>
</organism>
<accession>A0A3L6QH09</accession>
<evidence type="ECO:0000259" key="4">
    <source>
        <dbReference type="Pfam" id="PF09265"/>
    </source>
</evidence>
<dbReference type="Pfam" id="PF09265">
    <property type="entry name" value="Cytokin-bind"/>
    <property type="match status" value="1"/>
</dbReference>
<dbReference type="InterPro" id="IPR016167">
    <property type="entry name" value="FAD-bd_PCMH_sub1"/>
</dbReference>
<comment type="caution">
    <text evidence="5">The sequence shown here is derived from an EMBL/GenBank/DDBJ whole genome shotgun (WGS) entry which is preliminary data.</text>
</comment>
<keyword evidence="2" id="KW-0285">Flavoprotein</keyword>
<name>A0A3L6QH09_PANMI</name>
<dbReference type="InterPro" id="IPR016164">
    <property type="entry name" value="FAD-linked_Oxase-like_C"/>
</dbReference>
<evidence type="ECO:0000256" key="2">
    <source>
        <dbReference type="ARBA" id="ARBA00022630"/>
    </source>
</evidence>
<dbReference type="Gene3D" id="3.40.462.10">
    <property type="entry name" value="FAD-linked oxidases, C-terminal domain"/>
    <property type="match status" value="1"/>
</dbReference>
<dbReference type="STRING" id="4540.A0A3L6QH09"/>
<keyword evidence="6" id="KW-1185">Reference proteome</keyword>
<evidence type="ECO:0000313" key="5">
    <source>
        <dbReference type="EMBL" id="RLM79247.1"/>
    </source>
</evidence>
<dbReference type="InterPro" id="IPR016170">
    <property type="entry name" value="Cytok_DH_C_sf"/>
</dbReference>
<evidence type="ECO:0000256" key="1">
    <source>
        <dbReference type="ARBA" id="ARBA00001974"/>
    </source>
</evidence>
<feature type="domain" description="Cytokinin dehydrogenase 1 FAD/cytokinin binding" evidence="4">
    <location>
        <begin position="17"/>
        <end position="78"/>
    </location>
</feature>
<reference evidence="6" key="1">
    <citation type="journal article" date="2019" name="Nat. Commun.">
        <title>The genome of broomcorn millet.</title>
        <authorList>
            <person name="Zou C."/>
            <person name="Miki D."/>
            <person name="Li D."/>
            <person name="Tang Q."/>
            <person name="Xiao L."/>
            <person name="Rajput S."/>
            <person name="Deng P."/>
            <person name="Jia W."/>
            <person name="Huang R."/>
            <person name="Zhang M."/>
            <person name="Sun Y."/>
            <person name="Hu J."/>
            <person name="Fu X."/>
            <person name="Schnable P.S."/>
            <person name="Li F."/>
            <person name="Zhang H."/>
            <person name="Feng B."/>
            <person name="Zhu X."/>
            <person name="Liu R."/>
            <person name="Schnable J.C."/>
            <person name="Zhu J.-K."/>
            <person name="Zhang H."/>
        </authorList>
    </citation>
    <scope>NUCLEOTIDE SEQUENCE [LARGE SCALE GENOMIC DNA]</scope>
</reference>
<keyword evidence="3" id="KW-0274">FAD</keyword>
<dbReference type="Proteomes" id="UP000275267">
    <property type="component" value="Unassembled WGS sequence"/>
</dbReference>
<proteinExistence type="predicted"/>
<dbReference type="OrthoDB" id="415825at2759"/>
<dbReference type="AlphaFoldDB" id="A0A3L6QH09"/>
<evidence type="ECO:0000313" key="6">
    <source>
        <dbReference type="Proteomes" id="UP000275267"/>
    </source>
</evidence>
<gene>
    <name evidence="5" type="ORF">C2845_PM12G06930</name>
</gene>
<dbReference type="GO" id="GO:0050660">
    <property type="term" value="F:flavin adenine dinucleotide binding"/>
    <property type="evidence" value="ECO:0007669"/>
    <property type="project" value="InterPro"/>
</dbReference>
<dbReference type="InterPro" id="IPR015345">
    <property type="entry name" value="Cytokinin_DH_FAD/cytokin-bd"/>
</dbReference>
<dbReference type="Gene3D" id="3.30.43.10">
    <property type="entry name" value="Uridine Diphospho-n-acetylenolpyruvylglucosamine Reductase, domain 2"/>
    <property type="match status" value="1"/>
</dbReference>
<dbReference type="SUPFAM" id="SSF55103">
    <property type="entry name" value="FAD-linked oxidases, C-terminal domain"/>
    <property type="match status" value="1"/>
</dbReference>
<evidence type="ECO:0000256" key="3">
    <source>
        <dbReference type="ARBA" id="ARBA00022827"/>
    </source>
</evidence>
<dbReference type="GO" id="GO:0019139">
    <property type="term" value="F:cytokinin dehydrogenase activity"/>
    <property type="evidence" value="ECO:0007669"/>
    <property type="project" value="InterPro"/>
</dbReference>
<comment type="cofactor">
    <cofactor evidence="1">
        <name>FAD</name>
        <dbReference type="ChEBI" id="CHEBI:57692"/>
    </cofactor>
</comment>
<dbReference type="GO" id="GO:0009690">
    <property type="term" value="P:cytokinin metabolic process"/>
    <property type="evidence" value="ECO:0007669"/>
    <property type="project" value="InterPro"/>
</dbReference>
<sequence>MYPMNKDRWDDRMTTHCRVSDVEQLNRDNKAVLAFCEKAGMEYKQYLPPPHISRWNKIIELKANYDPQAILSPGQRMFSSQAEAASSAVA</sequence>